<accession>A0A2T5I6V1</accession>
<proteinExistence type="predicted"/>
<protein>
    <submittedName>
        <fullName evidence="1">Uncharacterized protein</fullName>
    </submittedName>
</protein>
<organism evidence="1 2">
    <name type="scientific">Nitrosospira multiformis</name>
    <dbReference type="NCBI Taxonomy" id="1231"/>
    <lineage>
        <taxon>Bacteria</taxon>
        <taxon>Pseudomonadati</taxon>
        <taxon>Pseudomonadota</taxon>
        <taxon>Betaproteobacteria</taxon>
        <taxon>Nitrosomonadales</taxon>
        <taxon>Nitrosomonadaceae</taxon>
        <taxon>Nitrosospira</taxon>
    </lineage>
</organism>
<reference evidence="1 2" key="1">
    <citation type="submission" date="2018-04" db="EMBL/GenBank/DDBJ databases">
        <title>Active sludge and wastewater microbial communities from Klosterneuburg, Austria.</title>
        <authorList>
            <person name="Wagner M."/>
        </authorList>
    </citation>
    <scope>NUCLEOTIDE SEQUENCE [LARGE SCALE GENOMIC DNA]</scope>
    <source>
        <strain evidence="1 2">Nl12</strain>
    </source>
</reference>
<evidence type="ECO:0000313" key="1">
    <source>
        <dbReference type="EMBL" id="PTQ79567.1"/>
    </source>
</evidence>
<name>A0A2T5I6V1_9PROT</name>
<dbReference type="Proteomes" id="UP000244152">
    <property type="component" value="Unassembled WGS sequence"/>
</dbReference>
<dbReference type="AlphaFoldDB" id="A0A2T5I6V1"/>
<sequence length="53" mass="5890">MGQIQLVSPVLPVHCRLLTGIVELGPSNEYDKDGWSLPWKHDGAVQWMADEAT</sequence>
<dbReference type="EMBL" id="QAOK01000025">
    <property type="protein sequence ID" value="PTQ79567.1"/>
    <property type="molecule type" value="Genomic_DNA"/>
</dbReference>
<evidence type="ECO:0000313" key="2">
    <source>
        <dbReference type="Proteomes" id="UP000244152"/>
    </source>
</evidence>
<gene>
    <name evidence="1" type="ORF">C8R21_1252</name>
</gene>
<comment type="caution">
    <text evidence="1">The sequence shown here is derived from an EMBL/GenBank/DDBJ whole genome shotgun (WGS) entry which is preliminary data.</text>
</comment>